<dbReference type="PROSITE" id="PS50157">
    <property type="entry name" value="ZINC_FINGER_C2H2_2"/>
    <property type="match status" value="2"/>
</dbReference>
<evidence type="ECO:0000256" key="1">
    <source>
        <dbReference type="ARBA" id="ARBA00004123"/>
    </source>
</evidence>
<gene>
    <name evidence="11" type="ORF">CTOB1V02_LOCUS9821</name>
</gene>
<keyword evidence="5" id="KW-0862">Zinc</keyword>
<dbReference type="InterPro" id="IPR036236">
    <property type="entry name" value="Znf_C2H2_sf"/>
</dbReference>
<dbReference type="GO" id="GO:0005634">
    <property type="term" value="C:nucleus"/>
    <property type="evidence" value="ECO:0007669"/>
    <property type="project" value="UniProtKB-SubCell"/>
</dbReference>
<dbReference type="GO" id="GO:0000981">
    <property type="term" value="F:DNA-binding transcription factor activity, RNA polymerase II-specific"/>
    <property type="evidence" value="ECO:0007669"/>
    <property type="project" value="TreeGrafter"/>
</dbReference>
<comment type="subcellular location">
    <subcellularLocation>
        <location evidence="1">Nucleus</location>
    </subcellularLocation>
</comment>
<sequence length="124" mass="14394">MGETPFECVETPYECVVCSKRFSDSSNLRIHERTHTGERPFECDLCSKRFTTSSNLRKHERRMHALQASSSTSVPQFLLEFFLRILSNFDTKFSISPQVDNRFSRGVNNFTANFLSAVRNFEKL</sequence>
<keyword evidence="2" id="KW-0479">Metal-binding</keyword>
<dbReference type="AlphaFoldDB" id="A0A7R8WK15"/>
<evidence type="ECO:0000256" key="7">
    <source>
        <dbReference type="ARBA" id="ARBA00023125"/>
    </source>
</evidence>
<keyword evidence="9" id="KW-0539">Nucleus</keyword>
<evidence type="ECO:0000256" key="4">
    <source>
        <dbReference type="ARBA" id="ARBA00022771"/>
    </source>
</evidence>
<dbReference type="GO" id="GO:0008270">
    <property type="term" value="F:zinc ion binding"/>
    <property type="evidence" value="ECO:0007669"/>
    <property type="project" value="UniProtKB-KW"/>
</dbReference>
<keyword evidence="4" id="KW-0863">Zinc-finger</keyword>
<dbReference type="PANTHER" id="PTHR23233:SF84">
    <property type="entry name" value="FI23031P1"/>
    <property type="match status" value="1"/>
</dbReference>
<proteinExistence type="inferred from homology"/>
<evidence type="ECO:0000256" key="6">
    <source>
        <dbReference type="ARBA" id="ARBA00023015"/>
    </source>
</evidence>
<dbReference type="SMART" id="SM00355">
    <property type="entry name" value="ZnF_C2H2"/>
    <property type="match status" value="2"/>
</dbReference>
<dbReference type="PROSITE" id="PS00028">
    <property type="entry name" value="ZINC_FINGER_C2H2_1"/>
    <property type="match status" value="2"/>
</dbReference>
<evidence type="ECO:0000256" key="2">
    <source>
        <dbReference type="ARBA" id="ARBA00022723"/>
    </source>
</evidence>
<dbReference type="FunFam" id="3.30.160.60:FF:001289">
    <property type="entry name" value="Zinc finger protein 574"/>
    <property type="match status" value="1"/>
</dbReference>
<name>A0A7R8WK15_9CRUS</name>
<dbReference type="FunFam" id="3.30.160.60:FF:000787">
    <property type="entry name" value="Zinc finger protein 784"/>
    <property type="match status" value="1"/>
</dbReference>
<dbReference type="GO" id="GO:0000978">
    <property type="term" value="F:RNA polymerase II cis-regulatory region sequence-specific DNA binding"/>
    <property type="evidence" value="ECO:0007669"/>
    <property type="project" value="TreeGrafter"/>
</dbReference>
<organism evidence="11">
    <name type="scientific">Cyprideis torosa</name>
    <dbReference type="NCBI Taxonomy" id="163714"/>
    <lineage>
        <taxon>Eukaryota</taxon>
        <taxon>Metazoa</taxon>
        <taxon>Ecdysozoa</taxon>
        <taxon>Arthropoda</taxon>
        <taxon>Crustacea</taxon>
        <taxon>Oligostraca</taxon>
        <taxon>Ostracoda</taxon>
        <taxon>Podocopa</taxon>
        <taxon>Podocopida</taxon>
        <taxon>Cytherocopina</taxon>
        <taxon>Cytheroidea</taxon>
        <taxon>Cytherideidae</taxon>
        <taxon>Cyprideis</taxon>
    </lineage>
</organism>
<dbReference type="SUPFAM" id="SSF57667">
    <property type="entry name" value="beta-beta-alpha zinc fingers"/>
    <property type="match status" value="1"/>
</dbReference>
<protein>
    <submittedName>
        <fullName evidence="11">Uncharacterized protein</fullName>
    </submittedName>
</protein>
<evidence type="ECO:0000256" key="8">
    <source>
        <dbReference type="ARBA" id="ARBA00023163"/>
    </source>
</evidence>
<dbReference type="Pfam" id="PF00096">
    <property type="entry name" value="zf-C2H2"/>
    <property type="match status" value="2"/>
</dbReference>
<evidence type="ECO:0000313" key="11">
    <source>
        <dbReference type="EMBL" id="CAD7231979.1"/>
    </source>
</evidence>
<comment type="similarity">
    <text evidence="10">Belongs to the sal C2H2-type zinc-finger protein family.</text>
</comment>
<evidence type="ECO:0000256" key="10">
    <source>
        <dbReference type="ARBA" id="ARBA00038474"/>
    </source>
</evidence>
<evidence type="ECO:0000256" key="9">
    <source>
        <dbReference type="ARBA" id="ARBA00023242"/>
    </source>
</evidence>
<dbReference type="InterPro" id="IPR051565">
    <property type="entry name" value="Sal_C2H2-zinc-finger"/>
</dbReference>
<keyword evidence="7" id="KW-0238">DNA-binding</keyword>
<dbReference type="PANTHER" id="PTHR23233">
    <property type="entry name" value="SAL-LIKE PROTEIN"/>
    <property type="match status" value="1"/>
</dbReference>
<reference evidence="11" key="1">
    <citation type="submission" date="2020-11" db="EMBL/GenBank/DDBJ databases">
        <authorList>
            <person name="Tran Van P."/>
        </authorList>
    </citation>
    <scope>NUCLEOTIDE SEQUENCE</scope>
</reference>
<keyword evidence="3" id="KW-0677">Repeat</keyword>
<dbReference type="Gene3D" id="3.30.160.60">
    <property type="entry name" value="Classic Zinc Finger"/>
    <property type="match status" value="2"/>
</dbReference>
<dbReference type="OrthoDB" id="3437960at2759"/>
<evidence type="ECO:0000256" key="5">
    <source>
        <dbReference type="ARBA" id="ARBA00022833"/>
    </source>
</evidence>
<evidence type="ECO:0000256" key="3">
    <source>
        <dbReference type="ARBA" id="ARBA00022737"/>
    </source>
</evidence>
<keyword evidence="8" id="KW-0804">Transcription</keyword>
<accession>A0A7R8WK15</accession>
<keyword evidence="6" id="KW-0805">Transcription regulation</keyword>
<dbReference type="InterPro" id="IPR013087">
    <property type="entry name" value="Znf_C2H2_type"/>
</dbReference>
<dbReference type="EMBL" id="OB664081">
    <property type="protein sequence ID" value="CAD7231979.1"/>
    <property type="molecule type" value="Genomic_DNA"/>
</dbReference>